<organism evidence="1 2">
    <name type="scientific">Fumia xinanensis</name>
    <dbReference type="NCBI Taxonomy" id="2763659"/>
    <lineage>
        <taxon>Bacteria</taxon>
        <taxon>Bacillati</taxon>
        <taxon>Bacillota</taxon>
        <taxon>Clostridia</taxon>
        <taxon>Eubacteriales</taxon>
        <taxon>Oscillospiraceae</taxon>
        <taxon>Fumia</taxon>
    </lineage>
</organism>
<reference evidence="1" key="1">
    <citation type="submission" date="2020-08" db="EMBL/GenBank/DDBJ databases">
        <title>Genome public.</title>
        <authorList>
            <person name="Liu C."/>
            <person name="Sun Q."/>
        </authorList>
    </citation>
    <scope>NUCLEOTIDE SEQUENCE</scope>
    <source>
        <strain evidence="1">NSJ-33</strain>
    </source>
</reference>
<accession>A0A926I7T9</accession>
<gene>
    <name evidence="1" type="ORF">H8710_09340</name>
</gene>
<evidence type="ECO:0000313" key="2">
    <source>
        <dbReference type="Proteomes" id="UP000610760"/>
    </source>
</evidence>
<comment type="caution">
    <text evidence="1">The sequence shown here is derived from an EMBL/GenBank/DDBJ whole genome shotgun (WGS) entry which is preliminary data.</text>
</comment>
<keyword evidence="2" id="KW-1185">Reference proteome</keyword>
<name>A0A926I7T9_9FIRM</name>
<dbReference type="EMBL" id="JACRSV010000002">
    <property type="protein sequence ID" value="MBC8560266.1"/>
    <property type="molecule type" value="Genomic_DNA"/>
</dbReference>
<dbReference type="Proteomes" id="UP000610760">
    <property type="component" value="Unassembled WGS sequence"/>
</dbReference>
<evidence type="ECO:0000313" key="1">
    <source>
        <dbReference type="EMBL" id="MBC8560266.1"/>
    </source>
</evidence>
<proteinExistence type="predicted"/>
<dbReference type="AlphaFoldDB" id="A0A926I7T9"/>
<protein>
    <submittedName>
        <fullName evidence="1">Uncharacterized protein</fullName>
    </submittedName>
</protein>
<sequence>MDYAILKISTCCIIGRRNLIKGYEPTIEYELETLLVHGINRFLFCGLAPFEQACLRALHTLRTRHFFTVRFKIVLFSDDPAVIGKWRLSFDEVHRLYPPSNASCRELYRFIVGQAHYMVYFSKGHDYGGSYPAVRCGYDHGLRPINIAIRKKRNDNF</sequence>
<dbReference type="RefSeq" id="WP_249295241.1">
    <property type="nucleotide sequence ID" value="NZ_JACRSV010000002.1"/>
</dbReference>